<comment type="catalytic activity">
    <reaction evidence="9">
        <text>L-seryl-[protein] + ATP = O-phospho-L-seryl-[protein] + ADP + H(+)</text>
        <dbReference type="Rhea" id="RHEA:17989"/>
        <dbReference type="Rhea" id="RHEA-COMP:9863"/>
        <dbReference type="Rhea" id="RHEA-COMP:11604"/>
        <dbReference type="ChEBI" id="CHEBI:15378"/>
        <dbReference type="ChEBI" id="CHEBI:29999"/>
        <dbReference type="ChEBI" id="CHEBI:30616"/>
        <dbReference type="ChEBI" id="CHEBI:83421"/>
        <dbReference type="ChEBI" id="CHEBI:456216"/>
        <dbReference type="EC" id="2.7.11.1"/>
    </reaction>
</comment>
<keyword evidence="5" id="KW-0547">Nucleotide-binding</keyword>
<dbReference type="Pfam" id="PF15785">
    <property type="entry name" value="SMG1"/>
    <property type="match status" value="1"/>
</dbReference>
<evidence type="ECO:0000256" key="7">
    <source>
        <dbReference type="ARBA" id="ARBA00022840"/>
    </source>
</evidence>
<dbReference type="PROSITE" id="PS00916">
    <property type="entry name" value="PI3_4_KINASE_2"/>
    <property type="match status" value="1"/>
</dbReference>
<protein>
    <recommendedName>
        <fullName evidence="2">non-specific serine/threonine protein kinase</fullName>
        <ecNumber evidence="2">2.7.11.1</ecNumber>
    </recommendedName>
</protein>
<dbReference type="CDD" id="cd05170">
    <property type="entry name" value="PIKKc_SMG1"/>
    <property type="match status" value="1"/>
</dbReference>
<dbReference type="InterPro" id="IPR031559">
    <property type="entry name" value="SMG1"/>
</dbReference>
<evidence type="ECO:0000256" key="5">
    <source>
        <dbReference type="ARBA" id="ARBA00022741"/>
    </source>
</evidence>
<dbReference type="GO" id="GO:0000184">
    <property type="term" value="P:nuclear-transcribed mRNA catabolic process, nonsense-mediated decay"/>
    <property type="evidence" value="ECO:0007669"/>
    <property type="project" value="InterPro"/>
</dbReference>
<dbReference type="SMART" id="SM01345">
    <property type="entry name" value="Rapamycin_bind"/>
    <property type="match status" value="1"/>
</dbReference>
<dbReference type="Gene3D" id="3.30.1010.10">
    <property type="entry name" value="Phosphatidylinositol 3-kinase Catalytic Subunit, Chain A, domain 4"/>
    <property type="match status" value="1"/>
</dbReference>
<keyword evidence="7" id="KW-0067">ATP-binding</keyword>
<comment type="similarity">
    <text evidence="1">Belongs to the PI3/PI4-kinase family.</text>
</comment>
<keyword evidence="3" id="KW-0723">Serine/threonine-protein kinase</keyword>
<dbReference type="InterPro" id="IPR000403">
    <property type="entry name" value="PI3/4_kinase_cat_dom"/>
</dbReference>
<dbReference type="SUPFAM" id="SSF56112">
    <property type="entry name" value="Protein kinase-like (PK-like)"/>
    <property type="match status" value="1"/>
</dbReference>
<evidence type="ECO:0000259" key="10">
    <source>
        <dbReference type="PROSITE" id="PS50290"/>
    </source>
</evidence>
<evidence type="ECO:0000256" key="4">
    <source>
        <dbReference type="ARBA" id="ARBA00022679"/>
    </source>
</evidence>
<dbReference type="InterPro" id="IPR039414">
    <property type="entry name" value="SMG1_PIKKc"/>
</dbReference>
<evidence type="ECO:0000256" key="1">
    <source>
        <dbReference type="ARBA" id="ARBA00011031"/>
    </source>
</evidence>
<organism evidence="11 12">
    <name type="scientific">Vanilla planifolia</name>
    <name type="common">Vanilla</name>
    <dbReference type="NCBI Taxonomy" id="51239"/>
    <lineage>
        <taxon>Eukaryota</taxon>
        <taxon>Viridiplantae</taxon>
        <taxon>Streptophyta</taxon>
        <taxon>Embryophyta</taxon>
        <taxon>Tracheophyta</taxon>
        <taxon>Spermatophyta</taxon>
        <taxon>Magnoliopsida</taxon>
        <taxon>Liliopsida</taxon>
        <taxon>Asparagales</taxon>
        <taxon>Orchidaceae</taxon>
        <taxon>Vanilloideae</taxon>
        <taxon>Vanilleae</taxon>
        <taxon>Vanilla</taxon>
    </lineage>
</organism>
<dbReference type="InterPro" id="IPR018936">
    <property type="entry name" value="PI3/4_kinase_CS"/>
</dbReference>
<evidence type="ECO:0000256" key="3">
    <source>
        <dbReference type="ARBA" id="ARBA00022527"/>
    </source>
</evidence>
<reference evidence="11 12" key="1">
    <citation type="journal article" date="2020" name="Nat. Food">
        <title>A phased Vanilla planifolia genome enables genetic improvement of flavour and production.</title>
        <authorList>
            <person name="Hasing T."/>
            <person name="Tang H."/>
            <person name="Brym M."/>
            <person name="Khazi F."/>
            <person name="Huang T."/>
            <person name="Chambers A.H."/>
        </authorList>
    </citation>
    <scope>NUCLEOTIDE SEQUENCE [LARGE SCALE GENOMIC DNA]</scope>
    <source>
        <tissue evidence="11">Leaf</tissue>
    </source>
</reference>
<evidence type="ECO:0000256" key="6">
    <source>
        <dbReference type="ARBA" id="ARBA00022777"/>
    </source>
</evidence>
<sequence>MPDLPDSERSLITDSFFQFQKHWLSNLQFSLSLLSKLLGDAEVLMNDVSIETTPQLRRSISLFSCFSTILQSTASGVLEMNLLDHVSEPLENLTPMLLGCILVFGKKFGWSKWMGGSWKCLVLIAEILLEKFSHYYPMVIDILFHTLREVTSDQVLRLLKTNLKLLSLQKLGLLPSSVQILLKFHSPLSQLRLHSNHSIVAGSAATYLFFLQHGSCDIVSQTITCIFEELEQLKSVLAELRLHVITCCQMVGTRIDGKNKSNLSNERQYSELDLLSLLKFDLEVLSSTTSVDCPSNSEGSADCVILAERSARVTSFILNKFVPFEFPIEGFCEVQVHAIRTLCKLSEVEFLVQLDDCAKLLNKASVVMDSNDQPVLRDINKQRFLANEYLRKFSGSMARALTVSLPLGTKLEGLGWIRTFTLMVLSIKKGEQLIGAFSGPYQDVKISDVLFFSILDAAFDGEVKVRYQVASVLELLLQAGLIHPENFCFISEVVFNRLTDPETSIKISFVRLLSISVPLTLYINGITDDCYFWKLKTTSYAYPCYLNWKKALALKKMHRKLHSQQFLSVFSYLSQRLKAPLSYWIRRLVFSCHDRKDRANQQELIGGFDYMDVCKDSREEEFVHEKIYPINNLAAIWWSIHEAARYCIDIRLRTTLGGPTQTFASLERMLCDIPNILQVDFEPNNDQYWSLSNFHLLPVRLLLDFVECLKKNVYNAYDGSSILPSTTGQSSLFFRTNKKVCEEWFFRICEPMLNAGMALNYHDATFYYCASRLQDLRNPVALAFRDKSQGATENFHNLRNRFAGDIMKILQRASLALCKIHEPEALIGLQRCVGQMFPSLFMDNNHTTSSDTGTNLYFSWMTGLVYQARGQYEKAAAHFSHLLQTDEALGSMGSDGIQFIIARVIESYASLSDWKSLESWLSELQALRSVHAGKAYSGALTASGNEINAIHALACFDEGEVQSAWTYLDLTPKHSCQLTLDPTVAFERSEQMLLRSMLQRETNSTDDVLKDLEKAKVMLDEALSIIPLDGLNEAAACATHLHCIFVLEECLTSSAQHLPSLLTSLSQLLNLPISTIHQDSSLWIKIFRIYHTVKPTSVETMLLGQRLLSLARKQTNFMLAERLIQNLKKHSLSTEKHFGFLGISLQFETILLKYAKGKPEEALLDLWTFVRDDFLQISSPVFTEISHIKAKACLKLSSWMGRKSANMNLRMVLSKIYEDLILSKEDGLAIRSREAFLFDNSHNSNTKCNAIVEEIIGTATKLSCALCPQMGKAWLSYAAWCFAQGRSSLSVHGAILQTCSLTSILKEEISPVSFELTKDEISKVKAVIVNICSSRSHAVIQGDEESGQSDSASIPEFEAFLDSLVHETACIMELIAGAPSFGTFDGECPSSVLFSQLQALFLRTLGIEKSDLTPFIAELIDIWWLLRQRRVWLFGHAAHGYFEFLSHSSYIKQDSKSTNSHFDSRKGKVRSCILQAMLYILTILINYGVELEETFNHGFATVAPLPWQLFAQLRSHPKKAVREKVQSLLMILAKISPCSIVYPLLVDFNTFEGQSSEELQSIYSYLNNLDPKLIQEVRLVINELDRISVLWEEQWLSILQDLHTDVARRINILKEDAARIEENTTLSHAEKKKITGAKYSALMAPIIVALERRLESTSCKEETVHELWFQKEYGKQLKSAISSFKIPPASASVLGDVWQAFDAIAASLVNYQRTSSICLSEVAPNLALLSSSSVPMPGLERQSTILDTNGCFTDFRGIITVSSFNEQVGLLSTKTRPKKLVLLGSDGQKYTYLLKGREDLRLDARIMQLLQAINCCFASSADGLGQSLGVRYYSVTPISGQAGLIQWVEKVTSIYSVYKSWQNRNQFSQLYSNGGMNSNPVPAVLRPSDMFYGKIIPALKEKGIRRVVSRRDWPHEVKRTVLLDLMQETPRQLLWQELWCASEGFKSFHSKIRRFSGSVAAMSIIGHVVGLGDRHLDNILIDFCSGEVVHIDYNVCFDKGRRLKIPEIVPFRLTQTIEAALGLTGVEGVFRANCETVINLLQKNKDIVIMLLEVFVWDPLVEWTRDDPHDKAVIVGEEKKGMELAVTLSLFASRFQEIRVPLQEHHDLLASTLLAAESALKRFLGVLIEFEVMSAIFYHADKERSRLLQHETTAKSIAAEASSFSEKSRAYFEAQALEYAQAKSLATEKAQEVTSWIEEHGRVLDALRSRSFLDSQAFNKLGSMDDSLSLTSAVLILGVPLTVVPESTQAHCSDLDGEISRIIAELESELSSAVDALNEYVLILQQILPLNYVVTSPLNRLAHVLELSVNNPSADVLSLARKQAADIVANSSGTALDSLKKEHQDLLSSLEMHAMKIETFNKEHSKLLSSIESDSEAKAKERLLSAFTKLMQPEGHDGREDDSSLDDFRDFRMPGNLHEKKGELLFLLNIAVNDLFKDVKEKLVFISMVSGQRISWKTDDSPLNDSSFISTELEEHIEKCVLLTGLLHEVQNFVGKDLPSFNIDCSRTSSSEHDSATDFHVILHSVKMWFENYTECVLTEIIEAFVFCNTEVMETLASLSQIRGSIDTALQKLVEVELERESLMELEKSYFMKVEIITEQQLALQEAASRIVIICLGRRLKS</sequence>
<dbReference type="Pfam" id="PF00454">
    <property type="entry name" value="PI3_PI4_kinase"/>
    <property type="match status" value="1"/>
</dbReference>
<accession>A0A835UZ00</accession>
<evidence type="ECO:0000256" key="9">
    <source>
        <dbReference type="ARBA" id="ARBA00048679"/>
    </source>
</evidence>
<evidence type="ECO:0000256" key="8">
    <source>
        <dbReference type="ARBA" id="ARBA00047899"/>
    </source>
</evidence>
<dbReference type="PROSITE" id="PS50290">
    <property type="entry name" value="PI3_4_KINASE_3"/>
    <property type="match status" value="1"/>
</dbReference>
<evidence type="ECO:0000313" key="11">
    <source>
        <dbReference type="EMBL" id="KAG0477670.1"/>
    </source>
</evidence>
<evidence type="ECO:0000313" key="12">
    <source>
        <dbReference type="Proteomes" id="UP000639772"/>
    </source>
</evidence>
<name>A0A835UZ00_VANPL</name>
<dbReference type="PANTHER" id="PTHR11139">
    <property type="entry name" value="ATAXIA TELANGIECTASIA MUTATED ATM -RELATED"/>
    <property type="match status" value="1"/>
</dbReference>
<dbReference type="GO" id="GO:0004674">
    <property type="term" value="F:protein serine/threonine kinase activity"/>
    <property type="evidence" value="ECO:0007669"/>
    <property type="project" value="UniProtKB-KW"/>
</dbReference>
<dbReference type="EC" id="2.7.11.1" evidence="2"/>
<dbReference type="PANTHER" id="PTHR11139:SF71">
    <property type="entry name" value="SERINE_THREONINE-PROTEIN KINASE SMG1"/>
    <property type="match status" value="1"/>
</dbReference>
<dbReference type="InterPro" id="IPR011009">
    <property type="entry name" value="Kinase-like_dom_sf"/>
</dbReference>
<evidence type="ECO:0000256" key="2">
    <source>
        <dbReference type="ARBA" id="ARBA00012513"/>
    </source>
</evidence>
<dbReference type="OrthoDB" id="10065496at2759"/>
<keyword evidence="4" id="KW-0808">Transferase</keyword>
<dbReference type="SMART" id="SM00146">
    <property type="entry name" value="PI3Kc"/>
    <property type="match status" value="1"/>
</dbReference>
<dbReference type="GO" id="GO:0005524">
    <property type="term" value="F:ATP binding"/>
    <property type="evidence" value="ECO:0007669"/>
    <property type="project" value="UniProtKB-KW"/>
</dbReference>
<dbReference type="GO" id="GO:0005634">
    <property type="term" value="C:nucleus"/>
    <property type="evidence" value="ECO:0007669"/>
    <property type="project" value="TreeGrafter"/>
</dbReference>
<gene>
    <name evidence="11" type="ORF">HPP92_012389</name>
</gene>
<dbReference type="InterPro" id="IPR036940">
    <property type="entry name" value="PI3/4_kinase_cat_sf"/>
</dbReference>
<dbReference type="FunFam" id="3.30.1010.10:FF:000029">
    <property type="entry name" value="Serine/threonine-protein kinase SMG1"/>
    <property type="match status" value="1"/>
</dbReference>
<dbReference type="Gene3D" id="1.10.1070.11">
    <property type="entry name" value="Phosphatidylinositol 3-/4-kinase, catalytic domain"/>
    <property type="match status" value="1"/>
</dbReference>
<dbReference type="FunFam" id="1.10.1070.11:FF:000023">
    <property type="entry name" value="serine/threonine-protein kinase SMG1 isoform X1"/>
    <property type="match status" value="1"/>
</dbReference>
<feature type="domain" description="PI3K/PI4K catalytic" evidence="10">
    <location>
        <begin position="1764"/>
        <end position="2103"/>
    </location>
</feature>
<dbReference type="Proteomes" id="UP000639772">
    <property type="component" value="Chromosome 6"/>
</dbReference>
<dbReference type="InterPro" id="IPR050517">
    <property type="entry name" value="DDR_Repair_Kinase"/>
</dbReference>
<dbReference type="EMBL" id="JADCNM010000006">
    <property type="protein sequence ID" value="KAG0477670.1"/>
    <property type="molecule type" value="Genomic_DNA"/>
</dbReference>
<comment type="caution">
    <text evidence="11">The sequence shown here is derived from an EMBL/GenBank/DDBJ whole genome shotgun (WGS) entry which is preliminary data.</text>
</comment>
<proteinExistence type="inferred from homology"/>
<keyword evidence="6" id="KW-0418">Kinase</keyword>
<comment type="catalytic activity">
    <reaction evidence="8">
        <text>L-threonyl-[protein] + ATP = O-phospho-L-threonyl-[protein] + ADP + H(+)</text>
        <dbReference type="Rhea" id="RHEA:46608"/>
        <dbReference type="Rhea" id="RHEA-COMP:11060"/>
        <dbReference type="Rhea" id="RHEA-COMP:11605"/>
        <dbReference type="ChEBI" id="CHEBI:15378"/>
        <dbReference type="ChEBI" id="CHEBI:30013"/>
        <dbReference type="ChEBI" id="CHEBI:30616"/>
        <dbReference type="ChEBI" id="CHEBI:61977"/>
        <dbReference type="ChEBI" id="CHEBI:456216"/>
        <dbReference type="EC" id="2.7.11.1"/>
    </reaction>
</comment>